<sequence length="71" mass="7669">MTKIVDLVGHNARVLSMAMSPDGTTVVSAAADENIRLWKCFAADPKSKKSTYDTSAPVKSKETSGYSMCIR</sequence>
<dbReference type="PROSITE" id="PS50294">
    <property type="entry name" value="WD_REPEATS_REGION"/>
    <property type="match status" value="1"/>
</dbReference>
<dbReference type="Pfam" id="PF00400">
    <property type="entry name" value="WD40"/>
    <property type="match status" value="1"/>
</dbReference>
<evidence type="ECO:0000313" key="7">
    <source>
        <dbReference type="EMBL" id="GFR79762.1"/>
    </source>
</evidence>
<dbReference type="PROSITE" id="PS50082">
    <property type="entry name" value="WD_REPEATS_2"/>
    <property type="match status" value="1"/>
</dbReference>
<dbReference type="GO" id="GO:1990757">
    <property type="term" value="F:ubiquitin ligase activator activity"/>
    <property type="evidence" value="ECO:0007669"/>
    <property type="project" value="TreeGrafter"/>
</dbReference>
<organism evidence="7 8">
    <name type="scientific">Elysia marginata</name>
    <dbReference type="NCBI Taxonomy" id="1093978"/>
    <lineage>
        <taxon>Eukaryota</taxon>
        <taxon>Metazoa</taxon>
        <taxon>Spiralia</taxon>
        <taxon>Lophotrochozoa</taxon>
        <taxon>Mollusca</taxon>
        <taxon>Gastropoda</taxon>
        <taxon>Heterobranchia</taxon>
        <taxon>Euthyneura</taxon>
        <taxon>Panpulmonata</taxon>
        <taxon>Sacoglossa</taxon>
        <taxon>Placobranchoidea</taxon>
        <taxon>Plakobranchidae</taxon>
        <taxon>Elysia</taxon>
    </lineage>
</organism>
<dbReference type="GO" id="GO:0031145">
    <property type="term" value="P:anaphase-promoting complex-dependent catabolic process"/>
    <property type="evidence" value="ECO:0007669"/>
    <property type="project" value="TreeGrafter"/>
</dbReference>
<evidence type="ECO:0000256" key="5">
    <source>
        <dbReference type="ARBA" id="ARBA00023306"/>
    </source>
</evidence>
<dbReference type="Proteomes" id="UP000762676">
    <property type="component" value="Unassembled WGS sequence"/>
</dbReference>
<dbReference type="GO" id="GO:0010997">
    <property type="term" value="F:anaphase-promoting complex binding"/>
    <property type="evidence" value="ECO:0007669"/>
    <property type="project" value="InterPro"/>
</dbReference>
<dbReference type="GO" id="GO:1905786">
    <property type="term" value="P:positive regulation of anaphase-promoting complex-dependent catabolic process"/>
    <property type="evidence" value="ECO:0007669"/>
    <property type="project" value="TreeGrafter"/>
</dbReference>
<keyword evidence="2 7" id="KW-0132">Cell division</keyword>
<name>A0AAV4G243_9GAST</name>
<dbReference type="InterPro" id="IPR001680">
    <property type="entry name" value="WD40_rpt"/>
</dbReference>
<keyword evidence="5" id="KW-0131">Cell cycle</keyword>
<evidence type="ECO:0000256" key="1">
    <source>
        <dbReference type="ARBA" id="ARBA00022574"/>
    </source>
</evidence>
<evidence type="ECO:0000256" key="2">
    <source>
        <dbReference type="ARBA" id="ARBA00022618"/>
    </source>
</evidence>
<feature type="repeat" description="WD" evidence="6">
    <location>
        <begin position="7"/>
        <end position="39"/>
    </location>
</feature>
<protein>
    <submittedName>
        <fullName evidence="7">Cell division cycle protein 20-like protein</fullName>
    </submittedName>
</protein>
<keyword evidence="8" id="KW-1185">Reference proteome</keyword>
<keyword evidence="1 6" id="KW-0853">WD repeat</keyword>
<dbReference type="GO" id="GO:0051301">
    <property type="term" value="P:cell division"/>
    <property type="evidence" value="ECO:0007669"/>
    <property type="project" value="UniProtKB-KW"/>
</dbReference>
<comment type="caution">
    <text evidence="7">The sequence shown here is derived from an EMBL/GenBank/DDBJ whole genome shotgun (WGS) entry which is preliminary data.</text>
</comment>
<dbReference type="InterPro" id="IPR033010">
    <property type="entry name" value="Cdc20/Fizzy"/>
</dbReference>
<gene>
    <name evidence="7" type="ORF">ElyMa_004028900</name>
</gene>
<evidence type="ECO:0000256" key="3">
    <source>
        <dbReference type="ARBA" id="ARBA00022737"/>
    </source>
</evidence>
<accession>A0AAV4G243</accession>
<dbReference type="InterPro" id="IPR036322">
    <property type="entry name" value="WD40_repeat_dom_sf"/>
</dbReference>
<evidence type="ECO:0000256" key="4">
    <source>
        <dbReference type="ARBA" id="ARBA00022776"/>
    </source>
</evidence>
<evidence type="ECO:0000313" key="8">
    <source>
        <dbReference type="Proteomes" id="UP000762676"/>
    </source>
</evidence>
<dbReference type="AlphaFoldDB" id="A0AAV4G243"/>
<proteinExistence type="predicted"/>
<dbReference type="PANTHER" id="PTHR19918:SF8">
    <property type="entry name" value="FI02843P"/>
    <property type="match status" value="1"/>
</dbReference>
<reference evidence="7 8" key="1">
    <citation type="journal article" date="2021" name="Elife">
        <title>Chloroplast acquisition without the gene transfer in kleptoplastic sea slugs, Plakobranchus ocellatus.</title>
        <authorList>
            <person name="Maeda T."/>
            <person name="Takahashi S."/>
            <person name="Yoshida T."/>
            <person name="Shimamura S."/>
            <person name="Takaki Y."/>
            <person name="Nagai Y."/>
            <person name="Toyoda A."/>
            <person name="Suzuki Y."/>
            <person name="Arimoto A."/>
            <person name="Ishii H."/>
            <person name="Satoh N."/>
            <person name="Nishiyama T."/>
            <person name="Hasebe M."/>
            <person name="Maruyama T."/>
            <person name="Minagawa J."/>
            <person name="Obokata J."/>
            <person name="Shigenobu S."/>
        </authorList>
    </citation>
    <scope>NUCLEOTIDE SEQUENCE [LARGE SCALE GENOMIC DNA]</scope>
</reference>
<dbReference type="SMART" id="SM00320">
    <property type="entry name" value="WD40"/>
    <property type="match status" value="1"/>
</dbReference>
<dbReference type="Gene3D" id="2.130.10.10">
    <property type="entry name" value="YVTN repeat-like/Quinoprotein amine dehydrogenase"/>
    <property type="match status" value="1"/>
</dbReference>
<dbReference type="InterPro" id="IPR015943">
    <property type="entry name" value="WD40/YVTN_repeat-like_dom_sf"/>
</dbReference>
<keyword evidence="3" id="KW-0677">Repeat</keyword>
<dbReference type="GO" id="GO:0005680">
    <property type="term" value="C:anaphase-promoting complex"/>
    <property type="evidence" value="ECO:0007669"/>
    <property type="project" value="TreeGrafter"/>
</dbReference>
<dbReference type="EMBL" id="BMAT01008184">
    <property type="protein sequence ID" value="GFR79762.1"/>
    <property type="molecule type" value="Genomic_DNA"/>
</dbReference>
<keyword evidence="4" id="KW-0498">Mitosis</keyword>
<dbReference type="SUPFAM" id="SSF50978">
    <property type="entry name" value="WD40 repeat-like"/>
    <property type="match status" value="1"/>
</dbReference>
<evidence type="ECO:0000256" key="6">
    <source>
        <dbReference type="PROSITE-ProRule" id="PRU00221"/>
    </source>
</evidence>
<dbReference type="PANTHER" id="PTHR19918">
    <property type="entry name" value="CELL DIVISION CYCLE 20 CDC20 FIZZY -RELATED"/>
    <property type="match status" value="1"/>
</dbReference>